<dbReference type="SUPFAM" id="SSF46785">
    <property type="entry name" value="Winged helix' DNA-binding domain"/>
    <property type="match status" value="1"/>
</dbReference>
<dbReference type="Pfam" id="PF01475">
    <property type="entry name" value="FUR"/>
    <property type="match status" value="1"/>
</dbReference>
<evidence type="ECO:0000313" key="1">
    <source>
        <dbReference type="EMBL" id="MDZ8117900.1"/>
    </source>
</evidence>
<reference evidence="1 2" key="1">
    <citation type="journal article" date="2024" name="Appl. Environ. Microbiol.">
        <title>Pontiella agarivorans sp. nov., a novel marine anaerobic bacterium capable of degrading macroalgal polysaccharides and fixing nitrogen.</title>
        <authorList>
            <person name="Liu N."/>
            <person name="Kivenson V."/>
            <person name="Peng X."/>
            <person name="Cui Z."/>
            <person name="Lankiewicz T.S."/>
            <person name="Gosselin K.M."/>
            <person name="English C.J."/>
            <person name="Blair E.M."/>
            <person name="O'Malley M.A."/>
            <person name="Valentine D.L."/>
        </authorList>
    </citation>
    <scope>NUCLEOTIDE SEQUENCE [LARGE SCALE GENOMIC DNA]</scope>
    <source>
        <strain evidence="1 2">NLcol2</strain>
    </source>
</reference>
<dbReference type="PANTHER" id="PTHR33202:SF7">
    <property type="entry name" value="FERRIC UPTAKE REGULATION PROTEIN"/>
    <property type="match status" value="1"/>
</dbReference>
<protein>
    <submittedName>
        <fullName evidence="1">Transcriptional repressor</fullName>
    </submittedName>
</protein>
<organism evidence="1 2">
    <name type="scientific">Pontiella agarivorans</name>
    <dbReference type="NCBI Taxonomy" id="3038953"/>
    <lineage>
        <taxon>Bacteria</taxon>
        <taxon>Pseudomonadati</taxon>
        <taxon>Kiritimatiellota</taxon>
        <taxon>Kiritimatiellia</taxon>
        <taxon>Kiritimatiellales</taxon>
        <taxon>Pontiellaceae</taxon>
        <taxon>Pontiella</taxon>
    </lineage>
</organism>
<name>A0ABU5MUR2_9BACT</name>
<proteinExistence type="predicted"/>
<dbReference type="InterPro" id="IPR036390">
    <property type="entry name" value="WH_DNA-bd_sf"/>
</dbReference>
<comment type="caution">
    <text evidence="1">The sequence shown here is derived from an EMBL/GenBank/DDBJ whole genome shotgun (WGS) entry which is preliminary data.</text>
</comment>
<dbReference type="InterPro" id="IPR036388">
    <property type="entry name" value="WH-like_DNA-bd_sf"/>
</dbReference>
<dbReference type="RefSeq" id="WP_322607702.1">
    <property type="nucleotide sequence ID" value="NZ_JARVCO010000006.1"/>
</dbReference>
<evidence type="ECO:0000313" key="2">
    <source>
        <dbReference type="Proteomes" id="UP001290861"/>
    </source>
</evidence>
<dbReference type="PANTHER" id="PTHR33202">
    <property type="entry name" value="ZINC UPTAKE REGULATION PROTEIN"/>
    <property type="match status" value="1"/>
</dbReference>
<dbReference type="EMBL" id="JARVCO010000006">
    <property type="protein sequence ID" value="MDZ8117900.1"/>
    <property type="molecule type" value="Genomic_DNA"/>
</dbReference>
<gene>
    <name evidence="1" type="ORF">P9H32_04610</name>
</gene>
<dbReference type="InterPro" id="IPR002481">
    <property type="entry name" value="FUR"/>
</dbReference>
<keyword evidence="2" id="KW-1185">Reference proteome</keyword>
<accession>A0ABU5MUR2</accession>
<dbReference type="Proteomes" id="UP001290861">
    <property type="component" value="Unassembled WGS sequence"/>
</dbReference>
<sequence>MNKSVMVNKAKEYSDMEQEIRVLLHQKGLRVTAPCLAVLKILAGAKVPLSHTEVLEGMGEDDCDQATVYRNLIKLRDAGLARVVSQADGVDRYAFVMPGNEGHAHPHFYCTACEQILCLPPKMQSLLHIEGPWHEAVQQAVWDLRGTCPMCREKKEAS</sequence>
<dbReference type="Gene3D" id="1.10.10.10">
    <property type="entry name" value="Winged helix-like DNA-binding domain superfamily/Winged helix DNA-binding domain"/>
    <property type="match status" value="1"/>
</dbReference>